<dbReference type="Proteomes" id="UP000189935">
    <property type="component" value="Chromosome I"/>
</dbReference>
<evidence type="ECO:0008006" key="4">
    <source>
        <dbReference type="Google" id="ProtNLM"/>
    </source>
</evidence>
<name>A0A1M7A1A5_9BRAD</name>
<reference evidence="2 3" key="1">
    <citation type="submission" date="2016-11" db="EMBL/GenBank/DDBJ databases">
        <authorList>
            <person name="Jaros S."/>
            <person name="Januszkiewicz K."/>
            <person name="Wedrychowicz H."/>
        </authorList>
    </citation>
    <scope>NUCLEOTIDE SEQUENCE [LARGE SCALE GENOMIC DNA]</scope>
    <source>
        <strain evidence="2 3">GAS499</strain>
    </source>
</reference>
<protein>
    <recommendedName>
        <fullName evidence="4">DUF2934 domain-containing protein</fullName>
    </recommendedName>
</protein>
<dbReference type="EMBL" id="LT670844">
    <property type="protein sequence ID" value="SHL36531.1"/>
    <property type="molecule type" value="Genomic_DNA"/>
</dbReference>
<gene>
    <name evidence="2" type="ORF">SAMN05444159_5710</name>
</gene>
<evidence type="ECO:0000256" key="1">
    <source>
        <dbReference type="SAM" id="MobiDB-lite"/>
    </source>
</evidence>
<proteinExistence type="predicted"/>
<dbReference type="RefSeq" id="WP_079542992.1">
    <property type="nucleotide sequence ID" value="NZ_LT670844.1"/>
</dbReference>
<evidence type="ECO:0000313" key="3">
    <source>
        <dbReference type="Proteomes" id="UP000189935"/>
    </source>
</evidence>
<feature type="compositionally biased region" description="Basic residues" evidence="1">
    <location>
        <begin position="63"/>
        <end position="80"/>
    </location>
</feature>
<evidence type="ECO:0000313" key="2">
    <source>
        <dbReference type="EMBL" id="SHL36531.1"/>
    </source>
</evidence>
<dbReference type="AlphaFoldDB" id="A0A1M7A1A5"/>
<feature type="region of interest" description="Disordered" evidence="1">
    <location>
        <begin position="54"/>
        <end position="80"/>
    </location>
</feature>
<sequence>MQDLEQSIRERAYHLWIADGCRDGRADTHWLAAQREVLARSLGGIARVTIAETPAVSTPSDKKPRKAKAVSKAKGKRRAA</sequence>
<dbReference type="InterPro" id="IPR021327">
    <property type="entry name" value="DUF2934"/>
</dbReference>
<dbReference type="OrthoDB" id="9811127at2"/>
<dbReference type="Pfam" id="PF11154">
    <property type="entry name" value="DUF2934"/>
    <property type="match status" value="1"/>
</dbReference>
<accession>A0A1M7A1A5</accession>
<organism evidence="2 3">
    <name type="scientific">Bradyrhizobium lablabi</name>
    <dbReference type="NCBI Taxonomy" id="722472"/>
    <lineage>
        <taxon>Bacteria</taxon>
        <taxon>Pseudomonadati</taxon>
        <taxon>Pseudomonadota</taxon>
        <taxon>Alphaproteobacteria</taxon>
        <taxon>Hyphomicrobiales</taxon>
        <taxon>Nitrobacteraceae</taxon>
        <taxon>Bradyrhizobium</taxon>
    </lineage>
</organism>